<evidence type="ECO:0000313" key="1">
    <source>
        <dbReference type="EMBL" id="GIN23103.1"/>
    </source>
</evidence>
<dbReference type="RefSeq" id="WP_212963871.1">
    <property type="nucleotide sequence ID" value="NZ_BOQT01000026.1"/>
</dbReference>
<keyword evidence="2" id="KW-1185">Reference proteome</keyword>
<accession>A0ABQ4KD53</accession>
<organism evidence="1 2">
    <name type="scientific">Siminovitchia fordii</name>
    <dbReference type="NCBI Taxonomy" id="254759"/>
    <lineage>
        <taxon>Bacteria</taxon>
        <taxon>Bacillati</taxon>
        <taxon>Bacillota</taxon>
        <taxon>Bacilli</taxon>
        <taxon>Bacillales</taxon>
        <taxon>Bacillaceae</taxon>
        <taxon>Siminovitchia</taxon>
    </lineage>
</organism>
<dbReference type="EMBL" id="BOQT01000026">
    <property type="protein sequence ID" value="GIN23103.1"/>
    <property type="molecule type" value="Genomic_DNA"/>
</dbReference>
<reference evidence="1 2" key="1">
    <citation type="submission" date="2021-03" db="EMBL/GenBank/DDBJ databases">
        <title>Antimicrobial resistance genes in bacteria isolated from Japanese honey, and their potential for conferring macrolide and lincosamide resistance in the American foulbrood pathogen Paenibacillus larvae.</title>
        <authorList>
            <person name="Okamoto M."/>
            <person name="Kumagai M."/>
            <person name="Kanamori H."/>
            <person name="Takamatsu D."/>
        </authorList>
    </citation>
    <scope>NUCLEOTIDE SEQUENCE [LARGE SCALE GENOMIC DNA]</scope>
    <source>
        <strain evidence="1 2">J1TS3</strain>
    </source>
</reference>
<protein>
    <submittedName>
        <fullName evidence="1">Uncharacterized protein</fullName>
    </submittedName>
</protein>
<comment type="caution">
    <text evidence="1">The sequence shown here is derived from an EMBL/GenBank/DDBJ whole genome shotgun (WGS) entry which is preliminary data.</text>
</comment>
<evidence type="ECO:0000313" key="2">
    <source>
        <dbReference type="Proteomes" id="UP000680279"/>
    </source>
</evidence>
<sequence>MSKKTRNTRPRKDCLKCEKSYTIGNYYTADKKLFPDGKLHICKKCCADIMDESHEGFLSILRLINKPFLPSIFKGDTGDYIRQVNSLHQYDGMTYSDSNFGEINEEDVLDDLDIDNEVKMRWVGYEDLKDINFLEEFYKELISTYESKTPMQRNIYKNMAETQLLANKSRAQGKIKEYQDLLKTMSTLMTDAKIKPLQDSGEQDGGLSTWGQWIKKIEETEPIPEPLEEFRDVDGINKYISKWFTKHLKKVFGVEDNNAIDMDEIIKNNGDS</sequence>
<dbReference type="Proteomes" id="UP000680279">
    <property type="component" value="Unassembled WGS sequence"/>
</dbReference>
<name>A0ABQ4KD53_9BACI</name>
<gene>
    <name evidence="1" type="ORF">J1TS3_42370</name>
</gene>
<proteinExistence type="predicted"/>